<name>A0A6G2D6I8_STREE</name>
<evidence type="ECO:0000256" key="3">
    <source>
        <dbReference type="ARBA" id="ARBA00022475"/>
    </source>
</evidence>
<dbReference type="InterPro" id="IPR003352">
    <property type="entry name" value="PTS_EIIC"/>
</dbReference>
<keyword evidence="5" id="KW-0598">Phosphotransferase system</keyword>
<dbReference type="GO" id="GO:0015771">
    <property type="term" value="P:trehalose transport"/>
    <property type="evidence" value="ECO:0007669"/>
    <property type="project" value="TreeGrafter"/>
</dbReference>
<feature type="transmembrane region" description="Helical" evidence="9">
    <location>
        <begin position="73"/>
        <end position="100"/>
    </location>
</feature>
<evidence type="ECO:0000256" key="9">
    <source>
        <dbReference type="SAM" id="Phobius"/>
    </source>
</evidence>
<comment type="caution">
    <text evidence="11">The sequence shown here is derived from an EMBL/GenBank/DDBJ whole genome shotgun (WGS) entry which is preliminary data.</text>
</comment>
<evidence type="ECO:0000256" key="4">
    <source>
        <dbReference type="ARBA" id="ARBA00022597"/>
    </source>
</evidence>
<evidence type="ECO:0000256" key="5">
    <source>
        <dbReference type="ARBA" id="ARBA00022683"/>
    </source>
</evidence>
<sequence length="109" mass="11050">TGFGDYIFVVASMANVAQGAATLAVYFLTKNAKTKGLSSSAAVSAFLGITEPALFGVNLKYKFPFFCALAGSAIGAFVAGLTHVIAVSLGAAGFIGFLSIKAGSIPMYI</sequence>
<feature type="non-terminal residue" evidence="11">
    <location>
        <position position="109"/>
    </location>
</feature>
<dbReference type="AlphaFoldDB" id="A0A6G2D6I8"/>
<keyword evidence="4" id="KW-0762">Sugar transport</keyword>
<comment type="subcellular location">
    <subcellularLocation>
        <location evidence="1">Cell membrane</location>
        <topology evidence="1">Multi-pass membrane protein</topology>
    </subcellularLocation>
</comment>
<evidence type="ECO:0000256" key="7">
    <source>
        <dbReference type="ARBA" id="ARBA00022989"/>
    </source>
</evidence>
<evidence type="ECO:0000256" key="2">
    <source>
        <dbReference type="ARBA" id="ARBA00022448"/>
    </source>
</evidence>
<dbReference type="Pfam" id="PF02378">
    <property type="entry name" value="PTS_EIIC"/>
    <property type="match status" value="1"/>
</dbReference>
<evidence type="ECO:0000259" key="10">
    <source>
        <dbReference type="PROSITE" id="PS51103"/>
    </source>
</evidence>
<organism evidence="11 12">
    <name type="scientific">Streptococcus pneumoniae</name>
    <dbReference type="NCBI Taxonomy" id="1313"/>
    <lineage>
        <taxon>Bacteria</taxon>
        <taxon>Bacillati</taxon>
        <taxon>Bacillota</taxon>
        <taxon>Bacilli</taxon>
        <taxon>Lactobacillales</taxon>
        <taxon>Streptococcaceae</taxon>
        <taxon>Streptococcus</taxon>
    </lineage>
</organism>
<protein>
    <submittedName>
        <fullName evidence="11">PTS beta-glucoside transporter subunit IIBCA</fullName>
    </submittedName>
</protein>
<keyword evidence="3" id="KW-1003">Cell membrane</keyword>
<proteinExistence type="predicted"/>
<evidence type="ECO:0000313" key="12">
    <source>
        <dbReference type="Proteomes" id="UP000474228"/>
    </source>
</evidence>
<dbReference type="PANTHER" id="PTHR30175">
    <property type="entry name" value="PHOSPHOTRANSFERASE SYSTEM TRANSPORT PROTEIN"/>
    <property type="match status" value="1"/>
</dbReference>
<dbReference type="InterPro" id="IPR013013">
    <property type="entry name" value="PTS_EIIC_1"/>
</dbReference>
<evidence type="ECO:0000256" key="6">
    <source>
        <dbReference type="ARBA" id="ARBA00022692"/>
    </source>
</evidence>
<dbReference type="RefSeq" id="WP_196301406.1">
    <property type="nucleotide sequence ID" value="NZ_WNHJ01000430.1"/>
</dbReference>
<feature type="domain" description="PTS EIIC type-1" evidence="10">
    <location>
        <begin position="1"/>
        <end position="109"/>
    </location>
</feature>
<keyword evidence="6 9" id="KW-0812">Transmembrane</keyword>
<dbReference type="Proteomes" id="UP000474228">
    <property type="component" value="Unassembled WGS sequence"/>
</dbReference>
<feature type="transmembrane region" description="Helical" evidence="9">
    <location>
        <begin position="41"/>
        <end position="61"/>
    </location>
</feature>
<feature type="non-terminal residue" evidence="11">
    <location>
        <position position="1"/>
    </location>
</feature>
<evidence type="ECO:0000256" key="1">
    <source>
        <dbReference type="ARBA" id="ARBA00004651"/>
    </source>
</evidence>
<feature type="transmembrane region" description="Helical" evidence="9">
    <location>
        <begin position="6"/>
        <end position="29"/>
    </location>
</feature>
<gene>
    <name evidence="11" type="ORF">GM539_12820</name>
</gene>
<dbReference type="InterPro" id="IPR050558">
    <property type="entry name" value="PTS_Sugar-Specific_Components"/>
</dbReference>
<dbReference type="PROSITE" id="PS51103">
    <property type="entry name" value="PTS_EIIC_TYPE_1"/>
    <property type="match status" value="1"/>
</dbReference>
<keyword evidence="7 9" id="KW-1133">Transmembrane helix</keyword>
<dbReference type="GO" id="GO:0005886">
    <property type="term" value="C:plasma membrane"/>
    <property type="evidence" value="ECO:0007669"/>
    <property type="project" value="UniProtKB-SubCell"/>
</dbReference>
<dbReference type="PANTHER" id="PTHR30175:SF4">
    <property type="entry name" value="PTS SYSTEM TREHALOSE-SPECIFIC EIIBC COMPONENT"/>
    <property type="match status" value="1"/>
</dbReference>
<dbReference type="GO" id="GO:0008982">
    <property type="term" value="F:protein-N(PI)-phosphohistidine-sugar phosphotransferase activity"/>
    <property type="evidence" value="ECO:0007669"/>
    <property type="project" value="InterPro"/>
</dbReference>
<dbReference type="GO" id="GO:0090589">
    <property type="term" value="F:protein-phosphocysteine-trehalose phosphotransferase system transporter activity"/>
    <property type="evidence" value="ECO:0007669"/>
    <property type="project" value="TreeGrafter"/>
</dbReference>
<dbReference type="EMBL" id="WNHJ01000430">
    <property type="protein sequence ID" value="MTV64219.1"/>
    <property type="molecule type" value="Genomic_DNA"/>
</dbReference>
<reference evidence="11 12" key="1">
    <citation type="submission" date="2019-11" db="EMBL/GenBank/DDBJ databases">
        <title>Growth characteristics of pneumococcus vary with the chemical composition of the capsule and with environmental conditions.</title>
        <authorList>
            <person name="Tothpal A."/>
            <person name="Desobry K."/>
            <person name="Joshi S."/>
            <person name="Wyllie A.L."/>
            <person name="Weinberger D.M."/>
        </authorList>
    </citation>
    <scope>NUCLEOTIDE SEQUENCE [LARGE SCALE GENOMIC DNA]</scope>
    <source>
        <strain evidence="12">pnumococcus22F</strain>
    </source>
</reference>
<keyword evidence="8 9" id="KW-0472">Membrane</keyword>
<evidence type="ECO:0000313" key="11">
    <source>
        <dbReference type="EMBL" id="MTV64219.1"/>
    </source>
</evidence>
<evidence type="ECO:0000256" key="8">
    <source>
        <dbReference type="ARBA" id="ARBA00023136"/>
    </source>
</evidence>
<keyword evidence="2" id="KW-0813">Transport</keyword>
<accession>A0A6G2D6I8</accession>
<dbReference type="GO" id="GO:0009401">
    <property type="term" value="P:phosphoenolpyruvate-dependent sugar phosphotransferase system"/>
    <property type="evidence" value="ECO:0007669"/>
    <property type="project" value="UniProtKB-KW"/>
</dbReference>